<evidence type="ECO:0000313" key="1">
    <source>
        <dbReference type="EMBL" id="MCE3214968.1"/>
    </source>
</evidence>
<organism evidence="1 2">
    <name type="scientific">Datura stramonium</name>
    <name type="common">Jimsonweed</name>
    <name type="synonym">Common thornapple</name>
    <dbReference type="NCBI Taxonomy" id="4076"/>
    <lineage>
        <taxon>Eukaryota</taxon>
        <taxon>Viridiplantae</taxon>
        <taxon>Streptophyta</taxon>
        <taxon>Embryophyta</taxon>
        <taxon>Tracheophyta</taxon>
        <taxon>Spermatophyta</taxon>
        <taxon>Magnoliopsida</taxon>
        <taxon>eudicotyledons</taxon>
        <taxon>Gunneridae</taxon>
        <taxon>Pentapetalae</taxon>
        <taxon>asterids</taxon>
        <taxon>lamiids</taxon>
        <taxon>Solanales</taxon>
        <taxon>Solanaceae</taxon>
        <taxon>Solanoideae</taxon>
        <taxon>Datureae</taxon>
        <taxon>Datura</taxon>
    </lineage>
</organism>
<evidence type="ECO:0000313" key="2">
    <source>
        <dbReference type="Proteomes" id="UP000823775"/>
    </source>
</evidence>
<accession>A0ABS8WSE5</accession>
<reference evidence="1 2" key="1">
    <citation type="journal article" date="2021" name="BMC Genomics">
        <title>Datura genome reveals duplications of psychoactive alkaloid biosynthetic genes and high mutation rate following tissue culture.</title>
        <authorList>
            <person name="Rajewski A."/>
            <person name="Carter-House D."/>
            <person name="Stajich J."/>
            <person name="Litt A."/>
        </authorList>
    </citation>
    <scope>NUCLEOTIDE SEQUENCE [LARGE SCALE GENOMIC DNA]</scope>
    <source>
        <strain evidence="1">AR-01</strain>
    </source>
</reference>
<proteinExistence type="predicted"/>
<keyword evidence="2" id="KW-1185">Reference proteome</keyword>
<sequence>MLSERVLTLNVVDFTVFGMYFARRRPLVNCRSCPAKCRMKRSSGFRASGHRPRPTLHRHFMSQDQQNSNVLLVDTCVPSILFLSE</sequence>
<gene>
    <name evidence="1" type="ORF">HAX54_000449</name>
</gene>
<name>A0ABS8WSE5_DATST</name>
<dbReference type="EMBL" id="JACEIK010010119">
    <property type="protein sequence ID" value="MCE3214968.1"/>
    <property type="molecule type" value="Genomic_DNA"/>
</dbReference>
<protein>
    <submittedName>
        <fullName evidence="1">Uncharacterized protein</fullName>
    </submittedName>
</protein>
<dbReference type="Proteomes" id="UP000823775">
    <property type="component" value="Unassembled WGS sequence"/>
</dbReference>
<feature type="non-terminal residue" evidence="1">
    <location>
        <position position="85"/>
    </location>
</feature>
<comment type="caution">
    <text evidence="1">The sequence shown here is derived from an EMBL/GenBank/DDBJ whole genome shotgun (WGS) entry which is preliminary data.</text>
</comment>